<sequence>MDTTLTPRQITHDEKKAAEAAFAGRPFNPKWSDAARIVYDGLLAAMGKDARAVDTDDEFEPVEPLA</sequence>
<reference evidence="1 2" key="1">
    <citation type="submission" date="2021-02" db="EMBL/GenBank/DDBJ databases">
        <authorList>
            <person name="Han P."/>
        </authorList>
    </citation>
    <scope>NUCLEOTIDE SEQUENCE [LARGE SCALE GENOMIC DNA]</scope>
    <source>
        <strain evidence="1">Candidatus Nitrospira sp. ZN2</strain>
    </source>
</reference>
<keyword evidence="2" id="KW-1185">Reference proteome</keyword>
<dbReference type="RefSeq" id="WP_213040089.1">
    <property type="nucleotide sequence ID" value="NZ_CAJNBJ010000001.1"/>
</dbReference>
<dbReference type="Proteomes" id="UP000675880">
    <property type="component" value="Unassembled WGS sequence"/>
</dbReference>
<protein>
    <submittedName>
        <fullName evidence="1">Uncharacterized protein</fullName>
    </submittedName>
</protein>
<organism evidence="1 2">
    <name type="scientific">Nitrospira defluvii</name>
    <dbReference type="NCBI Taxonomy" id="330214"/>
    <lineage>
        <taxon>Bacteria</taxon>
        <taxon>Pseudomonadati</taxon>
        <taxon>Nitrospirota</taxon>
        <taxon>Nitrospiria</taxon>
        <taxon>Nitrospirales</taxon>
        <taxon>Nitrospiraceae</taxon>
        <taxon>Nitrospira</taxon>
    </lineage>
</organism>
<proteinExistence type="predicted"/>
<name>A0ABN7KEX7_9BACT</name>
<evidence type="ECO:0000313" key="1">
    <source>
        <dbReference type="EMBL" id="CAE6689545.1"/>
    </source>
</evidence>
<gene>
    <name evidence="1" type="ORF">NSPZN2_10150</name>
</gene>
<accession>A0ABN7KEX7</accession>
<comment type="caution">
    <text evidence="1">The sequence shown here is derived from an EMBL/GenBank/DDBJ whole genome shotgun (WGS) entry which is preliminary data.</text>
</comment>
<dbReference type="EMBL" id="CAJNBJ010000001">
    <property type="protein sequence ID" value="CAE6689545.1"/>
    <property type="molecule type" value="Genomic_DNA"/>
</dbReference>
<evidence type="ECO:0000313" key="2">
    <source>
        <dbReference type="Proteomes" id="UP000675880"/>
    </source>
</evidence>